<dbReference type="EMBL" id="CDPU01000021">
    <property type="protein sequence ID" value="CEO51131.1"/>
    <property type="molecule type" value="Genomic_DNA"/>
</dbReference>
<protein>
    <recommendedName>
        <fullName evidence="2">Actin-like ATPase domain-containing protein</fullName>
    </recommendedName>
</protein>
<organism evidence="1">
    <name type="scientific">Bionectria ochroleuca</name>
    <name type="common">Gliocladium roseum</name>
    <dbReference type="NCBI Taxonomy" id="29856"/>
    <lineage>
        <taxon>Eukaryota</taxon>
        <taxon>Fungi</taxon>
        <taxon>Dikarya</taxon>
        <taxon>Ascomycota</taxon>
        <taxon>Pezizomycotina</taxon>
        <taxon>Sordariomycetes</taxon>
        <taxon>Hypocreomycetidae</taxon>
        <taxon>Hypocreales</taxon>
        <taxon>Bionectriaceae</taxon>
        <taxon>Clonostachys</taxon>
    </lineage>
</organism>
<dbReference type="SUPFAM" id="SSF53067">
    <property type="entry name" value="Actin-like ATPase domain"/>
    <property type="match status" value="2"/>
</dbReference>
<accession>A0A0B7K8S9</accession>
<dbReference type="PANTHER" id="PTHR42749:SF1">
    <property type="entry name" value="CELL SHAPE-DETERMINING PROTEIN MREB"/>
    <property type="match status" value="1"/>
</dbReference>
<sequence>MENQCIYGCAHGVIGLDFGSTYSAAAVLLPSVDGYSTRNMVFVRKFPTSLHVIHGENDVELQFDPVDRVMLRKDRLCHLKALLMNQTNPRSGDNRMVNSFYSSWSGLDLPDEDVVVAKFLKGLFEKALGVARGLDAWHDGLRPAITITYPISWSPEELSMFRSAVRIAGIADHACRTCRVRYITEHRAVVTTMQHEHHNVLAELNGDSMIVADFGGMTDDAAVVPYPDSIPLRYPEEEELELLDRRMLHNSSYTGSMSADAEFRALLLQKWRAIAGDQEEVPSLDDANEVWERETKKTFTGLNPGYEQASFSVGQTRVLMRVGTLKQIFDKSAEAKASLIEALFQQAASLQHNVKCIVLTGGFSLNLRLEAQVKKKLRERLQGDCPVFLETFDRRLAVCTGAVLWRLPHLLRRLIDSQDA</sequence>
<reference evidence="1" key="1">
    <citation type="submission" date="2015-01" db="EMBL/GenBank/DDBJ databases">
        <authorList>
            <person name="Durling Mikael"/>
        </authorList>
    </citation>
    <scope>NUCLEOTIDE SEQUENCE</scope>
</reference>
<evidence type="ECO:0000313" key="1">
    <source>
        <dbReference type="EMBL" id="CEO51131.1"/>
    </source>
</evidence>
<dbReference type="AlphaFoldDB" id="A0A0B7K8S9"/>
<name>A0A0B7K8S9_BIOOC</name>
<dbReference type="Gene3D" id="3.30.420.40">
    <property type="match status" value="2"/>
</dbReference>
<dbReference type="PANTHER" id="PTHR42749">
    <property type="entry name" value="CELL SHAPE-DETERMINING PROTEIN MREB"/>
    <property type="match status" value="1"/>
</dbReference>
<dbReference type="InterPro" id="IPR043129">
    <property type="entry name" value="ATPase_NBD"/>
</dbReference>
<evidence type="ECO:0008006" key="2">
    <source>
        <dbReference type="Google" id="ProtNLM"/>
    </source>
</evidence>
<proteinExistence type="predicted"/>
<dbReference type="Gene3D" id="3.90.640.10">
    <property type="entry name" value="Actin, Chain A, domain 4"/>
    <property type="match status" value="1"/>
</dbReference>
<gene>
    <name evidence="1" type="ORF">BN869_000007189_1</name>
</gene>
<dbReference type="CDD" id="cd10170">
    <property type="entry name" value="ASKHA_NBD_HSP70"/>
    <property type="match status" value="1"/>
</dbReference>